<reference evidence="2 3" key="1">
    <citation type="submission" date="2018-08" db="EMBL/GenBank/DDBJ databases">
        <title>Parvularcula sp. SM1705, isolated from surface water of the South Sea China.</title>
        <authorList>
            <person name="Sun L."/>
        </authorList>
    </citation>
    <scope>NUCLEOTIDE SEQUENCE [LARGE SCALE GENOMIC DNA]</scope>
    <source>
        <strain evidence="2 3">SM1705</strain>
    </source>
</reference>
<dbReference type="InterPro" id="IPR035959">
    <property type="entry name" value="RutC-like_sf"/>
</dbReference>
<evidence type="ECO:0000313" key="2">
    <source>
        <dbReference type="EMBL" id="RFB05717.1"/>
    </source>
</evidence>
<organism evidence="2 3">
    <name type="scientific">Parvularcula marina</name>
    <dbReference type="NCBI Taxonomy" id="2292771"/>
    <lineage>
        <taxon>Bacteria</taxon>
        <taxon>Pseudomonadati</taxon>
        <taxon>Pseudomonadota</taxon>
        <taxon>Alphaproteobacteria</taxon>
        <taxon>Parvularculales</taxon>
        <taxon>Parvularculaceae</taxon>
        <taxon>Parvularcula</taxon>
    </lineage>
</organism>
<dbReference type="CDD" id="cd02199">
    <property type="entry name" value="YjgF_YER057c_UK114_like_1"/>
    <property type="match status" value="1"/>
</dbReference>
<dbReference type="Proteomes" id="UP000264589">
    <property type="component" value="Unassembled WGS sequence"/>
</dbReference>
<dbReference type="InParanoid" id="A0A371RJU0"/>
<dbReference type="OrthoDB" id="9806350at2"/>
<dbReference type="Gene3D" id="3.30.1330.40">
    <property type="entry name" value="RutC-like"/>
    <property type="match status" value="1"/>
</dbReference>
<dbReference type="PANTHER" id="PTHR43760">
    <property type="entry name" value="ENDORIBONUCLEASE-RELATED"/>
    <property type="match status" value="1"/>
</dbReference>
<dbReference type="AlphaFoldDB" id="A0A371RJU0"/>
<gene>
    <name evidence="2" type="ORF">DX908_10830</name>
</gene>
<dbReference type="RefSeq" id="WP_116392350.1">
    <property type="nucleotide sequence ID" value="NZ_QUQO01000001.1"/>
</dbReference>
<feature type="domain" description="Endoribonuclease L-PSP/chorismate mutase-like" evidence="1">
    <location>
        <begin position="6"/>
        <end position="148"/>
    </location>
</feature>
<evidence type="ECO:0000259" key="1">
    <source>
        <dbReference type="Pfam" id="PF14588"/>
    </source>
</evidence>
<dbReference type="SUPFAM" id="SSF55298">
    <property type="entry name" value="YjgF-like"/>
    <property type="match status" value="1"/>
</dbReference>
<comment type="caution">
    <text evidence="2">The sequence shown here is derived from an EMBL/GenBank/DDBJ whole genome shotgun (WGS) entry which is preliminary data.</text>
</comment>
<dbReference type="InterPro" id="IPR013813">
    <property type="entry name" value="Endoribo_LPSP/chorism_mut-like"/>
</dbReference>
<proteinExistence type="predicted"/>
<evidence type="ECO:0000313" key="3">
    <source>
        <dbReference type="Proteomes" id="UP000264589"/>
    </source>
</evidence>
<dbReference type="EMBL" id="QUQO01000001">
    <property type="protein sequence ID" value="RFB05717.1"/>
    <property type="molecule type" value="Genomic_DNA"/>
</dbReference>
<sequence length="159" mass="16271">MSIIARLEELGLELPQPAAPVASYVPTQIVGELLYISGQVSMTDGQIIKGCLGGSPAAGITALSLEEGIAAARACGIMLLAQARAALEGDLDRVASCVRLGGFVASTADFFDHPKVINGASDLMLDVMGDAGKHTRAAVGVPSLPLGAAVEIDGIFRIR</sequence>
<keyword evidence="3" id="KW-1185">Reference proteome</keyword>
<accession>A0A371RJU0</accession>
<dbReference type="Pfam" id="PF14588">
    <property type="entry name" value="YjgF_endoribonc"/>
    <property type="match status" value="1"/>
</dbReference>
<protein>
    <submittedName>
        <fullName evidence="2">RidA family protein</fullName>
    </submittedName>
</protein>
<dbReference type="PANTHER" id="PTHR43760:SF1">
    <property type="entry name" value="ENDORIBONUCLEASE L-PSP_CHORISMATE MUTASE-LIKE DOMAIN-CONTAINING PROTEIN"/>
    <property type="match status" value="1"/>
</dbReference>
<name>A0A371RJU0_9PROT</name>